<reference evidence="2 3" key="1">
    <citation type="journal article" date="2021" name="MBio">
        <title>Poor Competitiveness of Bradyrhizobium in Pigeon Pea Root Colonization in Indian Soils.</title>
        <authorList>
            <person name="Chalasani D."/>
            <person name="Basu A."/>
            <person name="Pullabhotla S.V.S.R.N."/>
            <person name="Jorrin B."/>
            <person name="Neal A.L."/>
            <person name="Poole P.S."/>
            <person name="Podile A.R."/>
            <person name="Tkacz A."/>
        </authorList>
    </citation>
    <scope>NUCLEOTIDE SEQUENCE [LARGE SCALE GENOMIC DNA]</scope>
    <source>
        <strain evidence="2 3">HU14</strain>
    </source>
</reference>
<dbReference type="RefSeq" id="WP_220300865.1">
    <property type="nucleotide sequence ID" value="NZ_JAEUAW010000007.1"/>
</dbReference>
<keyword evidence="2" id="KW-0808">Transferase</keyword>
<evidence type="ECO:0000259" key="1">
    <source>
        <dbReference type="Pfam" id="PF04230"/>
    </source>
</evidence>
<accession>A0ABS7HMK1</accession>
<organism evidence="2 3">
    <name type="scientific">Microbacterium jejuense</name>
    <dbReference type="NCBI Taxonomy" id="1263637"/>
    <lineage>
        <taxon>Bacteria</taxon>
        <taxon>Bacillati</taxon>
        <taxon>Actinomycetota</taxon>
        <taxon>Actinomycetes</taxon>
        <taxon>Micrococcales</taxon>
        <taxon>Microbacteriaceae</taxon>
        <taxon>Microbacterium</taxon>
    </lineage>
</organism>
<gene>
    <name evidence="2" type="ORF">JNB62_10670</name>
</gene>
<evidence type="ECO:0000313" key="2">
    <source>
        <dbReference type="EMBL" id="MBW9094146.1"/>
    </source>
</evidence>
<dbReference type="InterPro" id="IPR007345">
    <property type="entry name" value="Polysacch_pyruvyl_Trfase"/>
</dbReference>
<dbReference type="GO" id="GO:0016740">
    <property type="term" value="F:transferase activity"/>
    <property type="evidence" value="ECO:0007669"/>
    <property type="project" value="UniProtKB-KW"/>
</dbReference>
<feature type="domain" description="Polysaccharide pyruvyl transferase" evidence="1">
    <location>
        <begin position="76"/>
        <end position="200"/>
    </location>
</feature>
<sequence>MTAVRGVEVFHWNPKRPVIRGRVGRLVPLRRPVGNFGDLLGPEVVDRLAPDSLAPSGSPRLLTVGSIVHFAADSDVVWGSGVNGKVPTTDFRAKRLDVRAVRGPLTAEFLQARGIDVPEVFGDPGLLAPALLGVSRSDAPRIAVTHLPNLHDAREWRRLPGFLSPTTDPRRVFERIGQSRLVVSSSLHGVVIADALGVPVSLVRPMKESLFKYQDYLEGTGRRLGHVSADVGEALRHRLEPLQWDSEPLVAAFPRDLWVPPS</sequence>
<comment type="caution">
    <text evidence="2">The sequence shown here is derived from an EMBL/GenBank/DDBJ whole genome shotgun (WGS) entry which is preliminary data.</text>
</comment>
<proteinExistence type="predicted"/>
<name>A0ABS7HMK1_9MICO</name>
<protein>
    <submittedName>
        <fullName evidence="2">Polysaccharide pyruvyl transferase family protein</fullName>
    </submittedName>
</protein>
<dbReference type="EMBL" id="JAEUAW010000007">
    <property type="protein sequence ID" value="MBW9094146.1"/>
    <property type="molecule type" value="Genomic_DNA"/>
</dbReference>
<dbReference type="Pfam" id="PF04230">
    <property type="entry name" value="PS_pyruv_trans"/>
    <property type="match status" value="1"/>
</dbReference>
<dbReference type="Proteomes" id="UP001196843">
    <property type="component" value="Unassembled WGS sequence"/>
</dbReference>
<evidence type="ECO:0000313" key="3">
    <source>
        <dbReference type="Proteomes" id="UP001196843"/>
    </source>
</evidence>
<keyword evidence="3" id="KW-1185">Reference proteome</keyword>